<keyword evidence="3" id="KW-1185">Reference proteome</keyword>
<name>A0A078J3C9_BRANA</name>
<organism evidence="2 3">
    <name type="scientific">Brassica napus</name>
    <name type="common">Rape</name>
    <dbReference type="NCBI Taxonomy" id="3708"/>
    <lineage>
        <taxon>Eukaryota</taxon>
        <taxon>Viridiplantae</taxon>
        <taxon>Streptophyta</taxon>
        <taxon>Embryophyta</taxon>
        <taxon>Tracheophyta</taxon>
        <taxon>Spermatophyta</taxon>
        <taxon>Magnoliopsida</taxon>
        <taxon>eudicotyledons</taxon>
        <taxon>Gunneridae</taxon>
        <taxon>Pentapetalae</taxon>
        <taxon>rosids</taxon>
        <taxon>malvids</taxon>
        <taxon>Brassicales</taxon>
        <taxon>Brassicaceae</taxon>
        <taxon>Brassiceae</taxon>
        <taxon>Brassica</taxon>
    </lineage>
</organism>
<dbReference type="EMBL" id="LK033654">
    <property type="protein sequence ID" value="CDY58298.1"/>
    <property type="molecule type" value="Genomic_DNA"/>
</dbReference>
<sequence length="270" mass="31805">MAAKGVECDTSLSLKELVDWEDDGGFWRRVDDIYPYISWTWNYDVVENADFRRKDEVEDDRIKVLKRMIMTKHDFNDHTWEFKDTPEFSLGLMTKKERMMKYDEDFRTPRGSTNIGPQHALFNEDMKAFAAQLFQQNFFVMEERLHKQMGENFEKIQYELKYSLKDAGIEAEHGELSTSKPSPSKLSPRRFKRLVKNPYQADDINEGIGTQSLEGLSQSSYVPGFDPSQTNKDNEPNDWWTPMTTVQNYQKNLSLVIRQWRKMGIHTQTL</sequence>
<dbReference type="Gramene" id="CDY58298">
    <property type="protein sequence ID" value="CDY58298"/>
    <property type="gene ID" value="GSBRNA2T00023363001"/>
</dbReference>
<accession>A0A078J3C9</accession>
<gene>
    <name evidence="2" type="primary">BnaA06g38720D</name>
    <name evidence="2" type="ORF">GSBRNA2T00023363001</name>
</gene>
<feature type="compositionally biased region" description="Polar residues" evidence="1">
    <location>
        <begin position="219"/>
        <end position="231"/>
    </location>
</feature>
<feature type="region of interest" description="Disordered" evidence="1">
    <location>
        <begin position="219"/>
        <end position="238"/>
    </location>
</feature>
<dbReference type="AlphaFoldDB" id="A0A078J3C9"/>
<protein>
    <submittedName>
        <fullName evidence="2">BnaA06g38720D protein</fullName>
    </submittedName>
</protein>
<dbReference type="PaxDb" id="3708-A0A078J3C9"/>
<reference evidence="2 3" key="1">
    <citation type="journal article" date="2014" name="Science">
        <title>Plant genetics. Early allopolyploid evolution in the post-Neolithic Brassica napus oilseed genome.</title>
        <authorList>
            <person name="Chalhoub B."/>
            <person name="Denoeud F."/>
            <person name="Liu S."/>
            <person name="Parkin I.A."/>
            <person name="Tang H."/>
            <person name="Wang X."/>
            <person name="Chiquet J."/>
            <person name="Belcram H."/>
            <person name="Tong C."/>
            <person name="Samans B."/>
            <person name="Correa M."/>
            <person name="Da Silva C."/>
            <person name="Just J."/>
            <person name="Falentin C."/>
            <person name="Koh C.S."/>
            <person name="Le Clainche I."/>
            <person name="Bernard M."/>
            <person name="Bento P."/>
            <person name="Noel B."/>
            <person name="Labadie K."/>
            <person name="Alberti A."/>
            <person name="Charles M."/>
            <person name="Arnaud D."/>
            <person name="Guo H."/>
            <person name="Daviaud C."/>
            <person name="Alamery S."/>
            <person name="Jabbari K."/>
            <person name="Zhao M."/>
            <person name="Edger P.P."/>
            <person name="Chelaifa H."/>
            <person name="Tack D."/>
            <person name="Lassalle G."/>
            <person name="Mestiri I."/>
            <person name="Schnel N."/>
            <person name="Le Paslier M.C."/>
            <person name="Fan G."/>
            <person name="Renault V."/>
            <person name="Bayer P.E."/>
            <person name="Golicz A.A."/>
            <person name="Manoli S."/>
            <person name="Lee T.H."/>
            <person name="Thi V.H."/>
            <person name="Chalabi S."/>
            <person name="Hu Q."/>
            <person name="Fan C."/>
            <person name="Tollenaere R."/>
            <person name="Lu Y."/>
            <person name="Battail C."/>
            <person name="Shen J."/>
            <person name="Sidebottom C.H."/>
            <person name="Wang X."/>
            <person name="Canaguier A."/>
            <person name="Chauveau A."/>
            <person name="Berard A."/>
            <person name="Deniot G."/>
            <person name="Guan M."/>
            <person name="Liu Z."/>
            <person name="Sun F."/>
            <person name="Lim Y.P."/>
            <person name="Lyons E."/>
            <person name="Town C.D."/>
            <person name="Bancroft I."/>
            <person name="Wang X."/>
            <person name="Meng J."/>
            <person name="Ma J."/>
            <person name="Pires J.C."/>
            <person name="King G.J."/>
            <person name="Brunel D."/>
            <person name="Delourme R."/>
            <person name="Renard M."/>
            <person name="Aury J.M."/>
            <person name="Adams K.L."/>
            <person name="Batley J."/>
            <person name="Snowdon R.J."/>
            <person name="Tost J."/>
            <person name="Edwards D."/>
            <person name="Zhou Y."/>
            <person name="Hua W."/>
            <person name="Sharpe A.G."/>
            <person name="Paterson A.H."/>
            <person name="Guan C."/>
            <person name="Wincker P."/>
        </authorList>
    </citation>
    <scope>NUCLEOTIDE SEQUENCE [LARGE SCALE GENOMIC DNA]</scope>
    <source>
        <strain evidence="3">cv. Darmor-bzh</strain>
    </source>
</reference>
<proteinExistence type="predicted"/>
<evidence type="ECO:0000313" key="3">
    <source>
        <dbReference type="Proteomes" id="UP000028999"/>
    </source>
</evidence>
<evidence type="ECO:0000313" key="2">
    <source>
        <dbReference type="EMBL" id="CDY58298.1"/>
    </source>
</evidence>
<dbReference type="Proteomes" id="UP000028999">
    <property type="component" value="Unassembled WGS sequence"/>
</dbReference>
<evidence type="ECO:0000256" key="1">
    <source>
        <dbReference type="SAM" id="MobiDB-lite"/>
    </source>
</evidence>
<dbReference type="OMA" id="NEPNDWW"/>